<gene>
    <name evidence="1" type="ORF">U6N30_26630</name>
</gene>
<protein>
    <submittedName>
        <fullName evidence="1">Phosphodiesterase</fullName>
    </submittedName>
</protein>
<dbReference type="EMBL" id="CP141261">
    <property type="protein sequence ID" value="WRL63297.1"/>
    <property type="molecule type" value="Genomic_DNA"/>
</dbReference>
<dbReference type="Proteomes" id="UP001324287">
    <property type="component" value="Chromosome"/>
</dbReference>
<name>A0ABZ1AXK0_9ACTN</name>
<proteinExistence type="predicted"/>
<sequence>MPWLDEPGTDRGVARLSRGAGLPARLPDLLGLAVRVPGDGSPVDLLLSTTGEGRVTRFVPVLRRDAAAVHSSIMGYRSDAGTVRLAAFPEVAHLPSEPRPLAREVAAHDGLCFTLAAAHGLGEWQPFARLALTAPSSPLDPDVRFDAVHNPPPGLVADGPMARFRAPAYARARAASR</sequence>
<dbReference type="RefSeq" id="WP_324274633.1">
    <property type="nucleotide sequence ID" value="NZ_CP141261.1"/>
</dbReference>
<evidence type="ECO:0000313" key="2">
    <source>
        <dbReference type="Proteomes" id="UP001324287"/>
    </source>
</evidence>
<accession>A0ABZ1AXK0</accession>
<evidence type="ECO:0000313" key="1">
    <source>
        <dbReference type="EMBL" id="WRL63297.1"/>
    </source>
</evidence>
<organism evidence="1 2">
    <name type="scientific">Blastococcus brunescens</name>
    <dbReference type="NCBI Taxonomy" id="1564165"/>
    <lineage>
        <taxon>Bacteria</taxon>
        <taxon>Bacillati</taxon>
        <taxon>Actinomycetota</taxon>
        <taxon>Actinomycetes</taxon>
        <taxon>Geodermatophilales</taxon>
        <taxon>Geodermatophilaceae</taxon>
        <taxon>Blastococcus</taxon>
    </lineage>
</organism>
<keyword evidence="2" id="KW-1185">Reference proteome</keyword>
<reference evidence="1 2" key="1">
    <citation type="submission" date="2023-12" db="EMBL/GenBank/DDBJ databases">
        <title>Blastococcus brunescens sp. nov., an actonobacterium isolated from sandstone collected in sahara desert.</title>
        <authorList>
            <person name="Gtari M."/>
            <person name="Ghodhbane F."/>
        </authorList>
    </citation>
    <scope>NUCLEOTIDE SEQUENCE [LARGE SCALE GENOMIC DNA]</scope>
    <source>
        <strain evidence="1 2">BMG 8361</strain>
    </source>
</reference>